<gene>
    <name evidence="3" type="ORF">BD410DRAFT_808168</name>
</gene>
<keyword evidence="2" id="KW-0812">Transmembrane</keyword>
<dbReference type="Proteomes" id="UP000294933">
    <property type="component" value="Unassembled WGS sequence"/>
</dbReference>
<feature type="compositionally biased region" description="Polar residues" evidence="1">
    <location>
        <begin position="80"/>
        <end position="92"/>
    </location>
</feature>
<evidence type="ECO:0000313" key="3">
    <source>
        <dbReference type="EMBL" id="TDL16329.1"/>
    </source>
</evidence>
<keyword evidence="2" id="KW-1133">Transmembrane helix</keyword>
<proteinExistence type="predicted"/>
<feature type="region of interest" description="Disordered" evidence="1">
    <location>
        <begin position="1"/>
        <end position="121"/>
    </location>
</feature>
<feature type="transmembrane region" description="Helical" evidence="2">
    <location>
        <begin position="181"/>
        <end position="202"/>
    </location>
</feature>
<accession>A0A4Y7PP25</accession>
<name>A0A4Y7PP25_9AGAM</name>
<evidence type="ECO:0000256" key="2">
    <source>
        <dbReference type="SAM" id="Phobius"/>
    </source>
</evidence>
<protein>
    <submittedName>
        <fullName evidence="3">Uncharacterized protein</fullName>
    </submittedName>
</protein>
<dbReference type="PRINTS" id="PR01217">
    <property type="entry name" value="PRICHEXTENSN"/>
</dbReference>
<feature type="compositionally biased region" description="Polar residues" evidence="1">
    <location>
        <begin position="43"/>
        <end position="55"/>
    </location>
</feature>
<feature type="compositionally biased region" description="Pro residues" evidence="1">
    <location>
        <begin position="13"/>
        <end position="26"/>
    </location>
</feature>
<keyword evidence="2" id="KW-0472">Membrane</keyword>
<evidence type="ECO:0000256" key="1">
    <source>
        <dbReference type="SAM" id="MobiDB-lite"/>
    </source>
</evidence>
<keyword evidence="4" id="KW-1185">Reference proteome</keyword>
<evidence type="ECO:0000313" key="4">
    <source>
        <dbReference type="Proteomes" id="UP000294933"/>
    </source>
</evidence>
<dbReference type="EMBL" id="ML170245">
    <property type="protein sequence ID" value="TDL16329.1"/>
    <property type="molecule type" value="Genomic_DNA"/>
</dbReference>
<feature type="compositionally biased region" description="Basic and acidic residues" evidence="1">
    <location>
        <begin position="107"/>
        <end position="121"/>
    </location>
</feature>
<dbReference type="AlphaFoldDB" id="A0A4Y7PP25"/>
<sequence length="204" mass="20922">MSSPTTPASTPTPSTPTPTPPSPTLHPHPGGGSNQHSPPDANATASDVINTIHNLSPSTPTPTPHPGGGSNQHSPPDANATASDVTNTVHNLSPSTTTPTPHPAGGPDHHSPPDATAKEGPIEGGLEHVVVSSALTVAFAVGYGFILTGDQWEWLGIIALLHLLCAPATQKRYLFAKTSILVHFIGYITCVAFAGMVFGKFLSS</sequence>
<reference evidence="3 4" key="1">
    <citation type="submission" date="2018-06" db="EMBL/GenBank/DDBJ databases">
        <title>A transcriptomic atlas of mushroom development highlights an independent origin of complex multicellularity.</title>
        <authorList>
            <consortium name="DOE Joint Genome Institute"/>
            <person name="Krizsan K."/>
            <person name="Almasi E."/>
            <person name="Merenyi Z."/>
            <person name="Sahu N."/>
            <person name="Viragh M."/>
            <person name="Koszo T."/>
            <person name="Mondo S."/>
            <person name="Kiss B."/>
            <person name="Balint B."/>
            <person name="Kues U."/>
            <person name="Barry K."/>
            <person name="Hegedus J.C."/>
            <person name="Henrissat B."/>
            <person name="Johnson J."/>
            <person name="Lipzen A."/>
            <person name="Ohm R."/>
            <person name="Nagy I."/>
            <person name="Pangilinan J."/>
            <person name="Yan J."/>
            <person name="Xiong Y."/>
            <person name="Grigoriev I.V."/>
            <person name="Hibbett D.S."/>
            <person name="Nagy L.G."/>
        </authorList>
    </citation>
    <scope>NUCLEOTIDE SEQUENCE [LARGE SCALE GENOMIC DNA]</scope>
    <source>
        <strain evidence="3 4">SZMC22713</strain>
    </source>
</reference>
<feature type="compositionally biased region" description="Low complexity" evidence="1">
    <location>
        <begin position="1"/>
        <end position="12"/>
    </location>
</feature>
<dbReference type="VEuPathDB" id="FungiDB:BD410DRAFT_808168"/>
<organism evidence="3 4">
    <name type="scientific">Rickenella mellea</name>
    <dbReference type="NCBI Taxonomy" id="50990"/>
    <lineage>
        <taxon>Eukaryota</taxon>
        <taxon>Fungi</taxon>
        <taxon>Dikarya</taxon>
        <taxon>Basidiomycota</taxon>
        <taxon>Agaricomycotina</taxon>
        <taxon>Agaricomycetes</taxon>
        <taxon>Hymenochaetales</taxon>
        <taxon>Rickenellaceae</taxon>
        <taxon>Rickenella</taxon>
    </lineage>
</organism>